<organism evidence="1">
    <name type="scientific">Eutreptiella gymnastica</name>
    <dbReference type="NCBI Taxonomy" id="73025"/>
    <lineage>
        <taxon>Eukaryota</taxon>
        <taxon>Discoba</taxon>
        <taxon>Euglenozoa</taxon>
        <taxon>Euglenida</taxon>
        <taxon>Spirocuta</taxon>
        <taxon>Euglenophyceae</taxon>
        <taxon>Eutreptiales</taxon>
        <taxon>Eutreptiaceae</taxon>
        <taxon>Eutreptiella</taxon>
    </lineage>
</organism>
<protein>
    <submittedName>
        <fullName evidence="1">Uncharacterized protein</fullName>
    </submittedName>
</protein>
<dbReference type="EMBL" id="HBJA01048925">
    <property type="protein sequence ID" value="CAE0806194.1"/>
    <property type="molecule type" value="Transcribed_RNA"/>
</dbReference>
<dbReference type="AlphaFoldDB" id="A0A7S4CTR0"/>
<proteinExistence type="predicted"/>
<sequence>MWRSAAGRIMALAQFHDNIIVASTGLGTHNAMRDVCSCLTDIWSLRVLSPCMRKPHDLCTALCMTQDMQARHMHAQVPWVWFLCRSPICIHDPMDTEIGTAAAVGVDSTRSHSGKPVHKCTCQ</sequence>
<name>A0A7S4CTR0_9EUGL</name>
<evidence type="ECO:0000313" key="1">
    <source>
        <dbReference type="EMBL" id="CAE0806194.1"/>
    </source>
</evidence>
<accession>A0A7S4CTR0</accession>
<reference evidence="1" key="1">
    <citation type="submission" date="2021-01" db="EMBL/GenBank/DDBJ databases">
        <authorList>
            <person name="Corre E."/>
            <person name="Pelletier E."/>
            <person name="Niang G."/>
            <person name="Scheremetjew M."/>
            <person name="Finn R."/>
            <person name="Kale V."/>
            <person name="Holt S."/>
            <person name="Cochrane G."/>
            <person name="Meng A."/>
            <person name="Brown T."/>
            <person name="Cohen L."/>
        </authorList>
    </citation>
    <scope>NUCLEOTIDE SEQUENCE</scope>
    <source>
        <strain evidence="1">CCMP1594</strain>
    </source>
</reference>
<gene>
    <name evidence="1" type="ORF">EGYM00163_LOCUS17320</name>
</gene>